<evidence type="ECO:0000259" key="1">
    <source>
        <dbReference type="PROSITE" id="PS51094"/>
    </source>
</evidence>
<dbReference type="CDD" id="cd00211">
    <property type="entry name" value="PTS_IIA_fru"/>
    <property type="match status" value="1"/>
</dbReference>
<organism evidence="2 3">
    <name type="scientific">Trinickia fusca</name>
    <dbReference type="NCBI Taxonomy" id="2419777"/>
    <lineage>
        <taxon>Bacteria</taxon>
        <taxon>Pseudomonadati</taxon>
        <taxon>Pseudomonadota</taxon>
        <taxon>Betaproteobacteria</taxon>
        <taxon>Burkholderiales</taxon>
        <taxon>Burkholderiaceae</taxon>
        <taxon>Trinickia</taxon>
    </lineage>
</organism>
<dbReference type="PANTHER" id="PTHR47738">
    <property type="entry name" value="PTS SYSTEM FRUCTOSE-LIKE EIIA COMPONENT-RELATED"/>
    <property type="match status" value="1"/>
</dbReference>
<proteinExistence type="predicted"/>
<keyword evidence="2" id="KW-0813">Transport</keyword>
<dbReference type="Pfam" id="PF00359">
    <property type="entry name" value="PTS_EIIA_2"/>
    <property type="match status" value="1"/>
</dbReference>
<comment type="caution">
    <text evidence="2">The sequence shown here is derived from an EMBL/GenBank/DDBJ whole genome shotgun (WGS) entry which is preliminary data.</text>
</comment>
<dbReference type="EMBL" id="RBZV01000004">
    <property type="protein sequence ID" value="RKP48465.1"/>
    <property type="molecule type" value="Genomic_DNA"/>
</dbReference>
<dbReference type="InterPro" id="IPR051541">
    <property type="entry name" value="PTS_SugarTrans_NitroReg"/>
</dbReference>
<accession>A0A494XCH6</accession>
<feature type="domain" description="PTS EIIA type-2" evidence="1">
    <location>
        <begin position="110"/>
        <end position="253"/>
    </location>
</feature>
<dbReference type="InterPro" id="IPR002178">
    <property type="entry name" value="PTS_EIIA_type-2_dom"/>
</dbReference>
<keyword evidence="3" id="KW-1185">Reference proteome</keyword>
<dbReference type="PANTHER" id="PTHR47738:SF1">
    <property type="entry name" value="NITROGEN REGULATORY PROTEIN"/>
    <property type="match status" value="1"/>
</dbReference>
<evidence type="ECO:0000313" key="2">
    <source>
        <dbReference type="EMBL" id="RKP48465.1"/>
    </source>
</evidence>
<dbReference type="SUPFAM" id="SSF55804">
    <property type="entry name" value="Phoshotransferase/anion transport protein"/>
    <property type="match status" value="1"/>
</dbReference>
<name>A0A494XCH6_9BURK</name>
<evidence type="ECO:0000313" key="3">
    <source>
        <dbReference type="Proteomes" id="UP000280434"/>
    </source>
</evidence>
<dbReference type="GO" id="GO:0030295">
    <property type="term" value="F:protein kinase activator activity"/>
    <property type="evidence" value="ECO:0007669"/>
    <property type="project" value="TreeGrafter"/>
</dbReference>
<dbReference type="Gene3D" id="3.40.930.10">
    <property type="entry name" value="Mannitol-specific EII, Chain A"/>
    <property type="match status" value="1"/>
</dbReference>
<dbReference type="OrthoDB" id="95460at2"/>
<reference evidence="2 3" key="1">
    <citation type="submission" date="2018-10" db="EMBL/GenBank/DDBJ databases">
        <title>Paraburkholderia sp. 7MK8-2, isolated from soil.</title>
        <authorList>
            <person name="Gao Z.-H."/>
            <person name="Qiu L.-H."/>
        </authorList>
    </citation>
    <scope>NUCLEOTIDE SEQUENCE [LARGE SCALE GENOMIC DNA]</scope>
    <source>
        <strain evidence="2 3">7MK8-2</strain>
    </source>
</reference>
<protein>
    <submittedName>
        <fullName evidence="2">PTS sugar transporter subunit IIA</fullName>
    </submittedName>
</protein>
<dbReference type="PROSITE" id="PS51094">
    <property type="entry name" value="PTS_EIIA_TYPE_2"/>
    <property type="match status" value="1"/>
</dbReference>
<dbReference type="Proteomes" id="UP000280434">
    <property type="component" value="Unassembled WGS sequence"/>
</dbReference>
<dbReference type="InterPro" id="IPR016152">
    <property type="entry name" value="PTrfase/Anion_transptr"/>
</dbReference>
<dbReference type="AlphaFoldDB" id="A0A494XCH6"/>
<keyword evidence="2" id="KW-0762">Sugar transport</keyword>
<gene>
    <name evidence="2" type="ORF">D7S89_12675</name>
</gene>
<sequence length="255" mass="28003">MRVTLDAQHATPLRQALTRDCGDQPWTMRVEPLHGTGRVRLALYLPKAAVGDAIQRVTALEPSAQFGHLLEVPNVPTDGWQDLMQPVQRAKANGRDGHSSGRMVEDSLAKLIPPSHVLIGLEVASRRALFDEVAVRVERLDGIPASAVIRGLEEREAMGSTGLGQGVAVPHGQIKGLHRVIVLYVRPVTPISFDSPDGLPVSDVVVLFVPEWANTTHLHLLADVAQCFCDRDFRERLHACRDPQAVCRLFSEYQA</sequence>
<dbReference type="PROSITE" id="PS00372">
    <property type="entry name" value="PTS_EIIA_TYPE_2_HIS"/>
    <property type="match status" value="1"/>
</dbReference>